<name>A0A098BV15_9NOCA</name>
<proteinExistence type="predicted"/>
<evidence type="ECO:0000313" key="2">
    <source>
        <dbReference type="EMBL" id="CDZ92568.1"/>
    </source>
</evidence>
<protein>
    <submittedName>
        <fullName evidence="2">Uncharacterized protein</fullName>
    </submittedName>
</protein>
<accession>A0A098BV15</accession>
<gene>
    <name evidence="2" type="ORF">RHRU231_960097</name>
</gene>
<dbReference type="Proteomes" id="UP000042997">
    <property type="component" value="Unassembled WGS sequence"/>
</dbReference>
<evidence type="ECO:0000256" key="1">
    <source>
        <dbReference type="SAM" id="MobiDB-lite"/>
    </source>
</evidence>
<dbReference type="EMBL" id="CCSD01000112">
    <property type="protein sequence ID" value="CDZ92568.1"/>
    <property type="molecule type" value="Genomic_DNA"/>
</dbReference>
<sequence length="107" mass="10850">MYSGVFTGGAGTYVVVSDGMYSGGGGLNTVVVGTELDDTISDGVRIASGEVCCVVAAEESSRVVVVDDTCGGSTGRSEFELFTPANTLPPTTMNITTPTATSPLFAR</sequence>
<feature type="region of interest" description="Disordered" evidence="1">
    <location>
        <begin position="88"/>
        <end position="107"/>
    </location>
</feature>
<dbReference type="AlphaFoldDB" id="A0A098BV15"/>
<reference evidence="2 3" key="1">
    <citation type="journal article" date="2014" name="Genome Announc.">
        <title>Draft Genome Sequence of Propane- and Butane-Oxidizing Actinobacterium Rhodococcus ruber IEGM 231.</title>
        <authorList>
            <person name="Ivshina I.B."/>
            <person name="Kuyukina M.S."/>
            <person name="Krivoruchko A.V."/>
            <person name="Barbe V."/>
            <person name="Fischer C."/>
        </authorList>
    </citation>
    <scope>NUCLEOTIDE SEQUENCE [LARGE SCALE GENOMIC DNA]</scope>
</reference>
<evidence type="ECO:0000313" key="3">
    <source>
        <dbReference type="Proteomes" id="UP000042997"/>
    </source>
</evidence>
<organism evidence="2 3">
    <name type="scientific">Rhodococcus ruber</name>
    <dbReference type="NCBI Taxonomy" id="1830"/>
    <lineage>
        <taxon>Bacteria</taxon>
        <taxon>Bacillati</taxon>
        <taxon>Actinomycetota</taxon>
        <taxon>Actinomycetes</taxon>
        <taxon>Mycobacteriales</taxon>
        <taxon>Nocardiaceae</taxon>
        <taxon>Rhodococcus</taxon>
    </lineage>
</organism>